<keyword evidence="2" id="KW-1185">Reference proteome</keyword>
<sequence>MSALWPTIEATLPCPAPPTWAVLQRRLFTVLDRAWRAFADRYTEGDGRLVFRGRLGVPPDDRDGVDDFYEPFFNWPLLYLLGGDDDLLAAAKRHWRGVTAQLTELGMVRDGHERGYDWFHQGEGLLFFYHLCLADPHDESLRAQAVRSAELYLGGPPGNYDPAHNVIVAPHNGADGPRAGLTGGTPVFPWSPVFVYYGLPLDWIPGITSYEQLLADPALAGRMGQEMRERMGRGDTAVNLAATSLLTNAYLLTGRAEFRDWVLRYTGGWLARMRAGGGVLPDNVGLGGTVGEYLGGRWYGGHYGWAWPHGLHSVGAAAVVAACNAALLGGDETMLDLGRGPLDQVLAHARTDGGTGATLVPYKHNDSGWHTYKPMQMALPVALWQFSQDPGDTDRLTRLGYPSGPGWRDTQPVRGKEEAGHEQPWLAYLAGSNPAYPEQALHLALAVVAHRLARIRADPTDPHTGPGADDLHHWQDLNPVVTEALSQLTCGAPQPLYNGGLWHARLRYHDPERGRPGLPPDVAALVDRIGPDRVSVQLVNLDPVRSRRVVVQAGAFAEHSFGTVTFDQAADAWPPSGPNVPLQPRRRPGALTVDGAYVQVHLPPATSIRLDSSIRLRAHPPAQLTHLH</sequence>
<protein>
    <submittedName>
        <fullName evidence="1">Uncharacterized protein</fullName>
    </submittedName>
</protein>
<dbReference type="Pfam" id="PF26099">
    <property type="entry name" value="DUF8034"/>
    <property type="match status" value="2"/>
</dbReference>
<evidence type="ECO:0000313" key="1">
    <source>
        <dbReference type="EMBL" id="GIH19505.1"/>
    </source>
</evidence>
<dbReference type="EMBL" id="BONZ01000081">
    <property type="protein sequence ID" value="GIH19505.1"/>
    <property type="molecule type" value="Genomic_DNA"/>
</dbReference>
<gene>
    <name evidence="1" type="ORF">Raf01_76770</name>
</gene>
<proteinExistence type="predicted"/>
<evidence type="ECO:0000313" key="2">
    <source>
        <dbReference type="Proteomes" id="UP000642748"/>
    </source>
</evidence>
<dbReference type="RefSeq" id="WP_203922958.1">
    <property type="nucleotide sequence ID" value="NZ_BONZ01000081.1"/>
</dbReference>
<dbReference type="Proteomes" id="UP000642748">
    <property type="component" value="Unassembled WGS sequence"/>
</dbReference>
<reference evidence="1" key="1">
    <citation type="submission" date="2021-01" db="EMBL/GenBank/DDBJ databases">
        <title>Whole genome shotgun sequence of Rugosimonospora africana NBRC 104875.</title>
        <authorList>
            <person name="Komaki H."/>
            <person name="Tamura T."/>
        </authorList>
    </citation>
    <scope>NUCLEOTIDE SEQUENCE</scope>
    <source>
        <strain evidence="1">NBRC 104875</strain>
    </source>
</reference>
<comment type="caution">
    <text evidence="1">The sequence shown here is derived from an EMBL/GenBank/DDBJ whole genome shotgun (WGS) entry which is preliminary data.</text>
</comment>
<dbReference type="InterPro" id="IPR058347">
    <property type="entry name" value="DUF8034"/>
</dbReference>
<accession>A0A8J3R181</accession>
<organism evidence="1 2">
    <name type="scientific">Rugosimonospora africana</name>
    <dbReference type="NCBI Taxonomy" id="556532"/>
    <lineage>
        <taxon>Bacteria</taxon>
        <taxon>Bacillati</taxon>
        <taxon>Actinomycetota</taxon>
        <taxon>Actinomycetes</taxon>
        <taxon>Micromonosporales</taxon>
        <taxon>Micromonosporaceae</taxon>
        <taxon>Rugosimonospora</taxon>
    </lineage>
</organism>
<name>A0A8J3R181_9ACTN</name>
<dbReference type="AlphaFoldDB" id="A0A8J3R181"/>